<accession>A0A2U3K6A8</accession>
<feature type="transmembrane region" description="Helical" evidence="1">
    <location>
        <begin position="42"/>
        <end position="61"/>
    </location>
</feature>
<name>A0A2U3K6A8_9BACT</name>
<keyword evidence="1" id="KW-1133">Transmembrane helix</keyword>
<proteinExistence type="predicted"/>
<gene>
    <name evidence="2" type="ORF">SBA1_1380006</name>
</gene>
<organism evidence="2 3">
    <name type="scientific">Candidatus Sulfotelmatobacter kueseliae</name>
    <dbReference type="NCBI Taxonomy" id="2042962"/>
    <lineage>
        <taxon>Bacteria</taxon>
        <taxon>Pseudomonadati</taxon>
        <taxon>Acidobacteriota</taxon>
        <taxon>Terriglobia</taxon>
        <taxon>Terriglobales</taxon>
        <taxon>Candidatus Korobacteraceae</taxon>
        <taxon>Candidatus Sulfotelmatobacter</taxon>
    </lineage>
</organism>
<dbReference type="EMBL" id="OMOD01000044">
    <property type="protein sequence ID" value="SPF35090.1"/>
    <property type="molecule type" value="Genomic_DNA"/>
</dbReference>
<evidence type="ECO:0000256" key="1">
    <source>
        <dbReference type="SAM" id="Phobius"/>
    </source>
</evidence>
<reference evidence="3" key="1">
    <citation type="submission" date="2018-02" db="EMBL/GenBank/DDBJ databases">
        <authorList>
            <person name="Hausmann B."/>
        </authorList>
    </citation>
    <scope>NUCLEOTIDE SEQUENCE [LARGE SCALE GENOMIC DNA]</scope>
    <source>
        <strain evidence="3">Peat soil MAG SbA1</strain>
    </source>
</reference>
<dbReference type="AlphaFoldDB" id="A0A2U3K6A8"/>
<sequence>MAHSSPLLDDYAPDTQIDQGYDFDMGTVNAPEKGLIGRRLRYVLFIAVLASAVTKLIQFLHAHGLLK</sequence>
<keyword evidence="1" id="KW-0812">Transmembrane</keyword>
<protein>
    <submittedName>
        <fullName evidence="2">Uncharacterized protein</fullName>
    </submittedName>
</protein>
<dbReference type="Proteomes" id="UP000238701">
    <property type="component" value="Unassembled WGS sequence"/>
</dbReference>
<evidence type="ECO:0000313" key="3">
    <source>
        <dbReference type="Proteomes" id="UP000238701"/>
    </source>
</evidence>
<keyword evidence="1" id="KW-0472">Membrane</keyword>
<evidence type="ECO:0000313" key="2">
    <source>
        <dbReference type="EMBL" id="SPF35090.1"/>
    </source>
</evidence>